<evidence type="ECO:0000256" key="1">
    <source>
        <dbReference type="SAM" id="MobiDB-lite"/>
    </source>
</evidence>
<evidence type="ECO:0000313" key="2">
    <source>
        <dbReference type="EMBL" id="KAJ8341682.1"/>
    </source>
</evidence>
<evidence type="ECO:0000313" key="3">
    <source>
        <dbReference type="Proteomes" id="UP001152622"/>
    </source>
</evidence>
<dbReference type="EMBL" id="JAINUF010000015">
    <property type="protein sequence ID" value="KAJ8341682.1"/>
    <property type="molecule type" value="Genomic_DNA"/>
</dbReference>
<name>A0A9Q1EMT7_SYNKA</name>
<accession>A0A9Q1EMT7</accession>
<comment type="caution">
    <text evidence="2">The sequence shown here is derived from an EMBL/GenBank/DDBJ whole genome shotgun (WGS) entry which is preliminary data.</text>
</comment>
<proteinExistence type="predicted"/>
<reference evidence="2" key="1">
    <citation type="journal article" date="2023" name="Science">
        <title>Genome structures resolve the early diversification of teleost fishes.</title>
        <authorList>
            <person name="Parey E."/>
            <person name="Louis A."/>
            <person name="Montfort J."/>
            <person name="Bouchez O."/>
            <person name="Roques C."/>
            <person name="Iampietro C."/>
            <person name="Lluch J."/>
            <person name="Castinel A."/>
            <person name="Donnadieu C."/>
            <person name="Desvignes T."/>
            <person name="Floi Bucao C."/>
            <person name="Jouanno E."/>
            <person name="Wen M."/>
            <person name="Mejri S."/>
            <person name="Dirks R."/>
            <person name="Jansen H."/>
            <person name="Henkel C."/>
            <person name="Chen W.J."/>
            <person name="Zahm M."/>
            <person name="Cabau C."/>
            <person name="Klopp C."/>
            <person name="Thompson A.W."/>
            <person name="Robinson-Rechavi M."/>
            <person name="Braasch I."/>
            <person name="Lecointre G."/>
            <person name="Bobe J."/>
            <person name="Postlethwait J.H."/>
            <person name="Berthelot C."/>
            <person name="Roest Crollius H."/>
            <person name="Guiguen Y."/>
        </authorList>
    </citation>
    <scope>NUCLEOTIDE SEQUENCE</scope>
    <source>
        <strain evidence="2">WJC10195</strain>
    </source>
</reference>
<dbReference type="Proteomes" id="UP001152622">
    <property type="component" value="Chromosome 15"/>
</dbReference>
<organism evidence="2 3">
    <name type="scientific">Synaphobranchus kaupii</name>
    <name type="common">Kaup's arrowtooth eel</name>
    <dbReference type="NCBI Taxonomy" id="118154"/>
    <lineage>
        <taxon>Eukaryota</taxon>
        <taxon>Metazoa</taxon>
        <taxon>Chordata</taxon>
        <taxon>Craniata</taxon>
        <taxon>Vertebrata</taxon>
        <taxon>Euteleostomi</taxon>
        <taxon>Actinopterygii</taxon>
        <taxon>Neopterygii</taxon>
        <taxon>Teleostei</taxon>
        <taxon>Anguilliformes</taxon>
        <taxon>Synaphobranchidae</taxon>
        <taxon>Synaphobranchus</taxon>
    </lineage>
</organism>
<sequence>MPESYIPARSPQPRVRRHPGVYRRWGVCADARSMRGSDSNSEGRASSGWDGFVPGGTSPRLTPPTQCNLTKRETEAQAAPRGQLLRSTPGDRVGFLLIGKGICSVLEPSIRCPRHHVPLAFSRCVYSTQAA</sequence>
<protein>
    <submittedName>
        <fullName evidence="2">Uncharacterized protein</fullName>
    </submittedName>
</protein>
<feature type="region of interest" description="Disordered" evidence="1">
    <location>
        <begin position="33"/>
        <end position="65"/>
    </location>
</feature>
<gene>
    <name evidence="2" type="ORF">SKAU_G00339730</name>
</gene>
<dbReference type="AlphaFoldDB" id="A0A9Q1EMT7"/>
<keyword evidence="3" id="KW-1185">Reference proteome</keyword>